<dbReference type="SUPFAM" id="SSF51735">
    <property type="entry name" value="NAD(P)-binding Rossmann-fold domains"/>
    <property type="match status" value="1"/>
</dbReference>
<dbReference type="Proteomes" id="UP001501442">
    <property type="component" value="Unassembled WGS sequence"/>
</dbReference>
<dbReference type="Pfam" id="PF00106">
    <property type="entry name" value="adh_short"/>
    <property type="match status" value="1"/>
</dbReference>
<dbReference type="InterPro" id="IPR051687">
    <property type="entry name" value="Peroxisomal_Beta-Oxidation"/>
</dbReference>
<dbReference type="InterPro" id="IPR036291">
    <property type="entry name" value="NAD(P)-bd_dom_sf"/>
</dbReference>
<reference evidence="6" key="1">
    <citation type="journal article" date="2019" name="Int. J. Syst. Evol. Microbiol.">
        <title>The Global Catalogue of Microorganisms (GCM) 10K type strain sequencing project: providing services to taxonomists for standard genome sequencing and annotation.</title>
        <authorList>
            <consortium name="The Broad Institute Genomics Platform"/>
            <consortium name="The Broad Institute Genome Sequencing Center for Infectious Disease"/>
            <person name="Wu L."/>
            <person name="Ma J."/>
        </authorList>
    </citation>
    <scope>NUCLEOTIDE SEQUENCE [LARGE SCALE GENOMIC DNA]</scope>
    <source>
        <strain evidence="6">JCM 17939</strain>
    </source>
</reference>
<sequence length="295" mass="30557">MAVSSNGNSNGNDVSLKGRVVAITGAGNGLGRAHALEFARRGARLVLNDLPGEAVRRTAELVRRQDAEAVIAEGDVADWAAGEALLKTALETYGTFDVLVNNAGITRDRMIFNMSEAEWDAVVSVHLKGHFVMARHATTYWRARSKEQGGPVYARVVNTASESFLLGSPGQPNYAAAKGGIAALTVAIAQSCGRYGVRANAICPRARTAMTAGTFGPPPEDGRDPLAPEHVSPLVAYLASPAAADVTGQVFVVYGGTVSVMAPPTVALRVTGSTAEALAEALTGLPAGGFKTADL</sequence>
<evidence type="ECO:0000259" key="4">
    <source>
        <dbReference type="SMART" id="SM00822"/>
    </source>
</evidence>
<dbReference type="PRINTS" id="PR00081">
    <property type="entry name" value="GDHRDH"/>
</dbReference>
<dbReference type="InterPro" id="IPR020904">
    <property type="entry name" value="Sc_DH/Rdtase_CS"/>
</dbReference>
<dbReference type="Gene3D" id="3.40.50.720">
    <property type="entry name" value="NAD(P)-binding Rossmann-like Domain"/>
    <property type="match status" value="1"/>
</dbReference>
<gene>
    <name evidence="5" type="ORF">GCM10023196_086400</name>
</gene>
<dbReference type="InterPro" id="IPR002347">
    <property type="entry name" value="SDR_fam"/>
</dbReference>
<dbReference type="PANTHER" id="PTHR45024:SF2">
    <property type="entry name" value="SCP2 DOMAIN-CONTAINING PROTEIN"/>
    <property type="match status" value="1"/>
</dbReference>
<comment type="caution">
    <text evidence="5">The sequence shown here is derived from an EMBL/GenBank/DDBJ whole genome shotgun (WGS) entry which is preliminary data.</text>
</comment>
<keyword evidence="2" id="KW-0560">Oxidoreductase</keyword>
<dbReference type="PRINTS" id="PR00080">
    <property type="entry name" value="SDRFAMILY"/>
</dbReference>
<dbReference type="SMART" id="SM00822">
    <property type="entry name" value="PKS_KR"/>
    <property type="match status" value="1"/>
</dbReference>
<evidence type="ECO:0000313" key="6">
    <source>
        <dbReference type="Proteomes" id="UP001501442"/>
    </source>
</evidence>
<protein>
    <submittedName>
        <fullName evidence="5">3-oxoacyl-ACP reductase</fullName>
    </submittedName>
</protein>
<keyword evidence="6" id="KW-1185">Reference proteome</keyword>
<dbReference type="PROSITE" id="PS00061">
    <property type="entry name" value="ADH_SHORT"/>
    <property type="match status" value="1"/>
</dbReference>
<proteinExistence type="inferred from homology"/>
<comment type="similarity">
    <text evidence="1 3">Belongs to the short-chain dehydrogenases/reductases (SDR) family.</text>
</comment>
<evidence type="ECO:0000313" key="5">
    <source>
        <dbReference type="EMBL" id="GAA4636478.1"/>
    </source>
</evidence>
<dbReference type="PANTHER" id="PTHR45024">
    <property type="entry name" value="DEHYDROGENASES, SHORT CHAIN"/>
    <property type="match status" value="1"/>
</dbReference>
<evidence type="ECO:0000256" key="1">
    <source>
        <dbReference type="ARBA" id="ARBA00006484"/>
    </source>
</evidence>
<name>A0ABP8UT14_9ACTN</name>
<evidence type="ECO:0000256" key="3">
    <source>
        <dbReference type="RuleBase" id="RU000363"/>
    </source>
</evidence>
<accession>A0ABP8UT14</accession>
<feature type="domain" description="Ketoreductase" evidence="4">
    <location>
        <begin position="19"/>
        <end position="231"/>
    </location>
</feature>
<dbReference type="RefSeq" id="WP_345439457.1">
    <property type="nucleotide sequence ID" value="NZ_BAABHK010000017.1"/>
</dbReference>
<evidence type="ECO:0000256" key="2">
    <source>
        <dbReference type="ARBA" id="ARBA00023002"/>
    </source>
</evidence>
<organism evidence="5 6">
    <name type="scientific">Actinoallomurus vinaceus</name>
    <dbReference type="NCBI Taxonomy" id="1080074"/>
    <lineage>
        <taxon>Bacteria</taxon>
        <taxon>Bacillati</taxon>
        <taxon>Actinomycetota</taxon>
        <taxon>Actinomycetes</taxon>
        <taxon>Streptosporangiales</taxon>
        <taxon>Thermomonosporaceae</taxon>
        <taxon>Actinoallomurus</taxon>
    </lineage>
</organism>
<dbReference type="EMBL" id="BAABHK010000017">
    <property type="protein sequence ID" value="GAA4636478.1"/>
    <property type="molecule type" value="Genomic_DNA"/>
</dbReference>
<dbReference type="InterPro" id="IPR057326">
    <property type="entry name" value="KR_dom"/>
</dbReference>